<proteinExistence type="predicted"/>
<gene>
    <name evidence="2" type="ORF">NCTC10951_01531</name>
</gene>
<feature type="transmembrane region" description="Helical" evidence="1">
    <location>
        <begin position="66"/>
        <end position="87"/>
    </location>
</feature>
<keyword evidence="1" id="KW-1133">Transmembrane helix</keyword>
<keyword evidence="1" id="KW-0472">Membrane</keyword>
<name>A0A448PL32_ACTVI</name>
<evidence type="ECO:0000313" key="2">
    <source>
        <dbReference type="EMBL" id="VEI16159.1"/>
    </source>
</evidence>
<dbReference type="EMBL" id="LR134477">
    <property type="protein sequence ID" value="VEI16159.1"/>
    <property type="molecule type" value="Genomic_DNA"/>
</dbReference>
<feature type="transmembrane region" description="Helical" evidence="1">
    <location>
        <begin position="20"/>
        <end position="46"/>
    </location>
</feature>
<feature type="transmembrane region" description="Helical" evidence="1">
    <location>
        <begin position="154"/>
        <end position="173"/>
    </location>
</feature>
<reference evidence="2 3" key="1">
    <citation type="submission" date="2018-12" db="EMBL/GenBank/DDBJ databases">
        <authorList>
            <consortium name="Pathogen Informatics"/>
        </authorList>
    </citation>
    <scope>NUCLEOTIDE SEQUENCE [LARGE SCALE GENOMIC DNA]</scope>
    <source>
        <strain evidence="2 3">NCTC10951</strain>
    </source>
</reference>
<keyword evidence="1" id="KW-0812">Transmembrane</keyword>
<dbReference type="Proteomes" id="UP000268658">
    <property type="component" value="Chromosome"/>
</dbReference>
<feature type="transmembrane region" description="Helical" evidence="1">
    <location>
        <begin position="334"/>
        <end position="357"/>
    </location>
</feature>
<evidence type="ECO:0000256" key="1">
    <source>
        <dbReference type="SAM" id="Phobius"/>
    </source>
</evidence>
<feature type="transmembrane region" description="Helical" evidence="1">
    <location>
        <begin position="245"/>
        <end position="268"/>
    </location>
</feature>
<feature type="transmembrane region" description="Helical" evidence="1">
    <location>
        <begin position="274"/>
        <end position="295"/>
    </location>
</feature>
<sequence length="469" mass="51857">MAGSRTYRSQERVRSSNPGIFGAVFGVVMCSALFLVVTGVILKFWLNVPYENVVSSLFEGVDEAAYNQGVGGSLAILAGIAAIALTLRGMSWRSRDLPTDPSLHRAWLQKILEDSARESWAFGLLVVLSSLYGAVVVSYGLLAGYAGWPGVSRVFLIFLSVMYVVVATLPAFVPKSEIGTIKGYVEALVSLANLGEWRYFNFFDSTFNNSNGGRVRSTISWRVLRALCVEDIKWKWHYVVRFSGVWGTATVFVVLVLVAFVESGFAGAGVNLKVLLYMILVCLLPEAMLVWMLGVRCRIISAGKSDVAVVVEVVYIALISALIWWFQWYVMPGFLFKNVVVVLFLWWCVRAILAFTIKSERRRRCPSRFWERLEVVIGLRCVMGVWVDQALQATRNQVGSYSDVNLPVVDELAAVANLVVPKECVVNRGRDDGQVESTNLRKYLSEVVKVTLPTVPESGSGAGKQGEGE</sequence>
<accession>A0A448PL32</accession>
<organism evidence="2 3">
    <name type="scientific">Actinomyces viscosus</name>
    <dbReference type="NCBI Taxonomy" id="1656"/>
    <lineage>
        <taxon>Bacteria</taxon>
        <taxon>Bacillati</taxon>
        <taxon>Actinomycetota</taxon>
        <taxon>Actinomycetes</taxon>
        <taxon>Actinomycetales</taxon>
        <taxon>Actinomycetaceae</taxon>
        <taxon>Actinomyces</taxon>
    </lineage>
</organism>
<feature type="transmembrane region" description="Helical" evidence="1">
    <location>
        <begin position="120"/>
        <end position="142"/>
    </location>
</feature>
<evidence type="ECO:0000313" key="3">
    <source>
        <dbReference type="Proteomes" id="UP000268658"/>
    </source>
</evidence>
<dbReference type="KEGG" id="avc:NCTC10951_01531"/>
<feature type="transmembrane region" description="Helical" evidence="1">
    <location>
        <begin position="307"/>
        <end position="328"/>
    </location>
</feature>
<protein>
    <submittedName>
        <fullName evidence="2">Uncharacterized protein</fullName>
    </submittedName>
</protein>
<dbReference type="AlphaFoldDB" id="A0A448PL32"/>